<dbReference type="AlphaFoldDB" id="F0ZC57"/>
<dbReference type="EMBL" id="GL870976">
    <property type="protein sequence ID" value="EGC38466.1"/>
    <property type="molecule type" value="Genomic_DNA"/>
</dbReference>
<protein>
    <submittedName>
        <fullName evidence="1">Uncharacterized protein</fullName>
    </submittedName>
</protein>
<evidence type="ECO:0000313" key="2">
    <source>
        <dbReference type="Proteomes" id="UP000001064"/>
    </source>
</evidence>
<dbReference type="PANTHER" id="PTHR32142">
    <property type="entry name" value="B BOX-TYPE DOMAIN-CONTAINING PROTEIN-RELATED"/>
    <property type="match status" value="1"/>
</dbReference>
<dbReference type="GeneID" id="10507178"/>
<evidence type="ECO:0000313" key="1">
    <source>
        <dbReference type="EMBL" id="EGC38466.1"/>
    </source>
</evidence>
<dbReference type="VEuPathDB" id="AmoebaDB:DICPUDRAFT_75956"/>
<dbReference type="KEGG" id="dpp:DICPUDRAFT_75956"/>
<dbReference type="PANTHER" id="PTHR32142:SF55">
    <property type="entry name" value="ANKYRIN REPEAT-CONTAINING PROTEIN-RELATED"/>
    <property type="match status" value="1"/>
</dbReference>
<gene>
    <name evidence="1" type="ORF">DICPUDRAFT_75956</name>
</gene>
<proteinExistence type="predicted"/>
<dbReference type="Proteomes" id="UP000001064">
    <property type="component" value="Unassembled WGS sequence"/>
</dbReference>
<keyword evidence="2" id="KW-1185">Reference proteome</keyword>
<sequence>MDQLFFKVWRNIIIRKLILFNIQNQYVPSINHCIGDRIPFSKINKLGWFLKSKKRIPILIDKFKSNNHHSLLISNKDIYELFEISRDDQDYFEVLELVCEKTIDKQVKDFNFIYLSRKTSNDRAYEIFKDKLRIDLKTAKEKSIDLRELTNIHHSHLEFIFSNNLVDWDLASLQKLVAEHYNYYRLDHLENGFYNIIYLIENHLKPNYENLQAYGSHLENMILKTLFIKHYKQMDSIYQQHKSTLSLGFFRNLITDTYYGRFTSPSSFKCKNPERKFEATKFYLKNITSTNFPESSFVFRFQTFTPDQLNELLDTVIAHPHSSNSIHQNRIQTIFSCFHTSDYLNSFSNALYLYNKIKKEAPQIGPFKIFSKSVQNETIPNLRLDQIKKLLEITKEDKSTLTVFTCLNSTINQDFIFNKSNENQSQDDYEKQIISFIVYLVQASSCQYFTLDLKSLIKYSVHSLSGDTNLNKAIQTILNHSDFDLETILEEIDYNMKFIQVVFNHFISYQELKYPLCFKILEMLFNKPGYEELKPILYGILENLEKQLNFEELAIEFSIINNFELFLHLIQYRGNQETPINFKRWLILLKNRQECITDQTNFIKCLDFLLKQQEKIKLEDLLIEAELLDSIEERYEKILIYLIENKNHFNWDKDCHSTIDNYQQILNKKNEPEPELKSKIEKEKERILHFIQNKNALYLVSCGFIKEAIEIVNSTDSTQHVDYFFNFIDIRTLLEIYDNTQDTIAILNYKKDLYLNIDTNFNSIVEYSIKTCRFDIYNYLITLKTPLILLTLKLEADGYLEENNLATIQFFLDQYINNKKGCNKPTENLQKLITAIYNKNNNINRSYEISNFLLTTYPDYIERK</sequence>
<accession>F0ZC57</accession>
<organism evidence="1 2">
    <name type="scientific">Dictyostelium purpureum</name>
    <name type="common">Slime mold</name>
    <dbReference type="NCBI Taxonomy" id="5786"/>
    <lineage>
        <taxon>Eukaryota</taxon>
        <taxon>Amoebozoa</taxon>
        <taxon>Evosea</taxon>
        <taxon>Eumycetozoa</taxon>
        <taxon>Dictyostelia</taxon>
        <taxon>Dictyosteliales</taxon>
        <taxon>Dictyosteliaceae</taxon>
        <taxon>Dictyostelium</taxon>
    </lineage>
</organism>
<reference evidence="2" key="1">
    <citation type="journal article" date="2011" name="Genome Biol.">
        <title>Comparative genomics of the social amoebae Dictyostelium discoideum and Dictyostelium purpureum.</title>
        <authorList>
            <consortium name="US DOE Joint Genome Institute (JGI-PGF)"/>
            <person name="Sucgang R."/>
            <person name="Kuo A."/>
            <person name="Tian X."/>
            <person name="Salerno W."/>
            <person name="Parikh A."/>
            <person name="Feasley C.L."/>
            <person name="Dalin E."/>
            <person name="Tu H."/>
            <person name="Huang E."/>
            <person name="Barry K."/>
            <person name="Lindquist E."/>
            <person name="Shapiro H."/>
            <person name="Bruce D."/>
            <person name="Schmutz J."/>
            <person name="Salamov A."/>
            <person name="Fey P."/>
            <person name="Gaudet P."/>
            <person name="Anjard C."/>
            <person name="Babu M.M."/>
            <person name="Basu S."/>
            <person name="Bushmanova Y."/>
            <person name="van der Wel H."/>
            <person name="Katoh-Kurasawa M."/>
            <person name="Dinh C."/>
            <person name="Coutinho P.M."/>
            <person name="Saito T."/>
            <person name="Elias M."/>
            <person name="Schaap P."/>
            <person name="Kay R.R."/>
            <person name="Henrissat B."/>
            <person name="Eichinger L."/>
            <person name="Rivero F."/>
            <person name="Putnam N.H."/>
            <person name="West C.M."/>
            <person name="Loomis W.F."/>
            <person name="Chisholm R.L."/>
            <person name="Shaulsky G."/>
            <person name="Strassmann J.E."/>
            <person name="Queller D.C."/>
            <person name="Kuspa A."/>
            <person name="Grigoriev I.V."/>
        </authorList>
    </citation>
    <scope>NUCLEOTIDE SEQUENCE [LARGE SCALE GENOMIC DNA]</scope>
    <source>
        <strain evidence="2">QSDP1</strain>
    </source>
</reference>
<name>F0ZC57_DICPU</name>
<dbReference type="InParanoid" id="F0ZC57"/>
<dbReference type="RefSeq" id="XP_003285024.1">
    <property type="nucleotide sequence ID" value="XM_003284976.1"/>
</dbReference>